<dbReference type="Pfam" id="PF00078">
    <property type="entry name" value="RVT_1"/>
    <property type="match status" value="1"/>
</dbReference>
<reference evidence="2" key="1">
    <citation type="submission" date="2020-06" db="EMBL/GenBank/DDBJ databases">
        <authorList>
            <person name="Li T."/>
            <person name="Hu X."/>
            <person name="Zhang T."/>
            <person name="Song X."/>
            <person name="Zhang H."/>
            <person name="Dai N."/>
            <person name="Sheng W."/>
            <person name="Hou X."/>
            <person name="Wei L."/>
        </authorList>
    </citation>
    <scope>NUCLEOTIDE SEQUENCE</scope>
    <source>
        <strain evidence="2">KEN1</strain>
        <tissue evidence="2">Leaf</tissue>
    </source>
</reference>
<dbReference type="PANTHER" id="PTHR46890:SF48">
    <property type="entry name" value="RNA-DIRECTED DNA POLYMERASE"/>
    <property type="match status" value="1"/>
</dbReference>
<dbReference type="SUPFAM" id="SSF56672">
    <property type="entry name" value="DNA/RNA polymerases"/>
    <property type="match status" value="1"/>
</dbReference>
<dbReference type="InterPro" id="IPR043502">
    <property type="entry name" value="DNA/RNA_pol_sf"/>
</dbReference>
<dbReference type="InterPro" id="IPR000477">
    <property type="entry name" value="RT_dom"/>
</dbReference>
<accession>A0AAW2VGA9</accession>
<dbReference type="InterPro" id="IPR052343">
    <property type="entry name" value="Retrotransposon-Effector_Assoc"/>
</dbReference>
<gene>
    <name evidence="2" type="ORF">Slati_3004900</name>
</gene>
<name>A0AAW2VGA9_9LAMI</name>
<dbReference type="PANTHER" id="PTHR46890">
    <property type="entry name" value="NON-LTR RETROLELEMENT REVERSE TRANSCRIPTASE-LIKE PROTEIN-RELATED"/>
    <property type="match status" value="1"/>
</dbReference>
<protein>
    <submittedName>
        <fullName evidence="2">Mitochondrial protein</fullName>
    </submittedName>
</protein>
<reference evidence="2" key="2">
    <citation type="journal article" date="2024" name="Plant">
        <title>Genomic evolution and insights into agronomic trait innovations of Sesamum species.</title>
        <authorList>
            <person name="Miao H."/>
            <person name="Wang L."/>
            <person name="Qu L."/>
            <person name="Liu H."/>
            <person name="Sun Y."/>
            <person name="Le M."/>
            <person name="Wang Q."/>
            <person name="Wei S."/>
            <person name="Zheng Y."/>
            <person name="Lin W."/>
            <person name="Duan Y."/>
            <person name="Cao H."/>
            <person name="Xiong S."/>
            <person name="Wang X."/>
            <person name="Wei L."/>
            <person name="Li C."/>
            <person name="Ma Q."/>
            <person name="Ju M."/>
            <person name="Zhao R."/>
            <person name="Li G."/>
            <person name="Mu C."/>
            <person name="Tian Q."/>
            <person name="Mei H."/>
            <person name="Zhang T."/>
            <person name="Gao T."/>
            <person name="Zhang H."/>
        </authorList>
    </citation>
    <scope>NUCLEOTIDE SEQUENCE</scope>
    <source>
        <strain evidence="2">KEN1</strain>
    </source>
</reference>
<feature type="domain" description="Reverse transcriptase" evidence="1">
    <location>
        <begin position="54"/>
        <end position="282"/>
    </location>
</feature>
<dbReference type="PROSITE" id="PS50878">
    <property type="entry name" value="RT_POL"/>
    <property type="match status" value="1"/>
</dbReference>
<evidence type="ECO:0000313" key="2">
    <source>
        <dbReference type="EMBL" id="KAL0428301.1"/>
    </source>
</evidence>
<dbReference type="EMBL" id="JACGWN010000010">
    <property type="protein sequence ID" value="KAL0428301.1"/>
    <property type="molecule type" value="Genomic_DNA"/>
</dbReference>
<dbReference type="AlphaFoldDB" id="A0AAW2VGA9"/>
<proteinExistence type="predicted"/>
<dbReference type="CDD" id="cd01650">
    <property type="entry name" value="RT_nLTR_like"/>
    <property type="match status" value="1"/>
</dbReference>
<sequence length="318" mass="35654">MAADLLKPYTETEVTKAPFQMAPLKSLGPDGMSPIFFQRFWHIVGKDVVACVLNLLNNLVMPSGLNATNIVLIPKSSKTIANRLKVFLHDIISPVQSAFVPGHLITDNILLAFELNHFLSTRTGGGQGWMVLKLDISKAYDKVEWSFLEQFGSLVPERGLHQGDPLSPYLFLLYTESFNSLLRSVEQRGWIKGVSIYRNALSISHFLFADDTLIFCRASIGSTRAVQGVLEVYRLASGHKINLSKSSIVFSRNAKEDLCTLIMAELDIRRENKLACYLGLSSRVFRSKRDLFATIRDRIWARISGWNVKLLSQTGGRC</sequence>
<comment type="caution">
    <text evidence="2">The sequence shown here is derived from an EMBL/GenBank/DDBJ whole genome shotgun (WGS) entry which is preliminary data.</text>
</comment>
<evidence type="ECO:0000259" key="1">
    <source>
        <dbReference type="PROSITE" id="PS50878"/>
    </source>
</evidence>
<organism evidence="2">
    <name type="scientific">Sesamum latifolium</name>
    <dbReference type="NCBI Taxonomy" id="2727402"/>
    <lineage>
        <taxon>Eukaryota</taxon>
        <taxon>Viridiplantae</taxon>
        <taxon>Streptophyta</taxon>
        <taxon>Embryophyta</taxon>
        <taxon>Tracheophyta</taxon>
        <taxon>Spermatophyta</taxon>
        <taxon>Magnoliopsida</taxon>
        <taxon>eudicotyledons</taxon>
        <taxon>Gunneridae</taxon>
        <taxon>Pentapetalae</taxon>
        <taxon>asterids</taxon>
        <taxon>lamiids</taxon>
        <taxon>Lamiales</taxon>
        <taxon>Pedaliaceae</taxon>
        <taxon>Sesamum</taxon>
    </lineage>
</organism>